<dbReference type="InterPro" id="IPR014558">
    <property type="entry name" value="UCP029720"/>
</dbReference>
<gene>
    <name evidence="3" type="ORF">DSM104443_03498</name>
</gene>
<protein>
    <recommendedName>
        <fullName evidence="5">Lipoprotein with Yx(FWY)xxD motif</fullName>
    </recommendedName>
</protein>
<dbReference type="PANTHER" id="PTHR39335">
    <property type="entry name" value="BLL4220 PROTEIN"/>
    <property type="match status" value="1"/>
</dbReference>
<dbReference type="KEGG" id="uru:DSM104443_03498"/>
<evidence type="ECO:0000256" key="2">
    <source>
        <dbReference type="SAM" id="SignalP"/>
    </source>
</evidence>
<name>A0A6M4GZG1_9PROT</name>
<accession>A0A6M4GZG1</accession>
<dbReference type="PANTHER" id="PTHR39335:SF1">
    <property type="entry name" value="BLL4220 PROTEIN"/>
    <property type="match status" value="1"/>
</dbReference>
<dbReference type="AlphaFoldDB" id="A0A6M4GZG1"/>
<dbReference type="Proteomes" id="UP000501534">
    <property type="component" value="Chromosome"/>
</dbReference>
<feature type="chain" id="PRO_5027095217" description="Lipoprotein with Yx(FWY)xxD motif" evidence="2">
    <location>
        <begin position="20"/>
        <end position="120"/>
    </location>
</feature>
<proteinExistence type="predicted"/>
<evidence type="ECO:0000313" key="4">
    <source>
        <dbReference type="Proteomes" id="UP000501534"/>
    </source>
</evidence>
<dbReference type="InterPro" id="IPR005297">
    <property type="entry name" value="Lipoprotein_repeat"/>
</dbReference>
<dbReference type="RefSeq" id="WP_171094599.1">
    <property type="nucleotide sequence ID" value="NZ_CP053069.1"/>
</dbReference>
<keyword evidence="2" id="KW-0732">Signal</keyword>
<evidence type="ECO:0000313" key="3">
    <source>
        <dbReference type="EMBL" id="QJR12412.1"/>
    </source>
</evidence>
<dbReference type="PIRSF" id="PIRSF029720">
    <property type="entry name" value="UCP029720"/>
    <property type="match status" value="1"/>
</dbReference>
<evidence type="ECO:0008006" key="5">
    <source>
        <dbReference type="Google" id="ProtNLM"/>
    </source>
</evidence>
<dbReference type="GO" id="GO:0043448">
    <property type="term" value="P:alkane catabolic process"/>
    <property type="evidence" value="ECO:0007669"/>
    <property type="project" value="TreeGrafter"/>
</dbReference>
<feature type="region of interest" description="Disordered" evidence="1">
    <location>
        <begin position="101"/>
        <end position="120"/>
    </location>
</feature>
<keyword evidence="4" id="KW-1185">Reference proteome</keyword>
<organism evidence="3 4">
    <name type="scientific">Usitatibacter rugosus</name>
    <dbReference type="NCBI Taxonomy" id="2732067"/>
    <lineage>
        <taxon>Bacteria</taxon>
        <taxon>Pseudomonadati</taxon>
        <taxon>Pseudomonadota</taxon>
        <taxon>Betaproteobacteria</taxon>
        <taxon>Nitrosomonadales</taxon>
        <taxon>Usitatibacteraceae</taxon>
        <taxon>Usitatibacter</taxon>
    </lineage>
</organism>
<feature type="signal peptide" evidence="2">
    <location>
        <begin position="1"/>
        <end position="19"/>
    </location>
</feature>
<reference evidence="3 4" key="1">
    <citation type="submission" date="2020-04" db="EMBL/GenBank/DDBJ databases">
        <title>Usitatibacter rugosus gen. nov., sp. nov. and Usitatibacter palustris sp. nov., novel members of Usitatibacteraceae fam. nov. within the order Nitrosomonadales isolated from soil.</title>
        <authorList>
            <person name="Huber K.J."/>
            <person name="Neumann-Schaal M."/>
            <person name="Geppert A."/>
            <person name="Luckner M."/>
            <person name="Wanner G."/>
            <person name="Overmann J."/>
        </authorList>
    </citation>
    <scope>NUCLEOTIDE SEQUENCE [LARGE SCALE GENOMIC DNA]</scope>
    <source>
        <strain evidence="3 4">0125_3</strain>
    </source>
</reference>
<evidence type="ECO:0000256" key="1">
    <source>
        <dbReference type="SAM" id="MobiDB-lite"/>
    </source>
</evidence>
<sequence length="120" mass="13199">MPRRMLVALMCLAPALALAQQPPTKITDGYLVDPTGMALYTFDLDGNTKSQCNADCARAWPPLTAEANAKPWADYAPFARADGSYQWAYKGKPLYRYARDQSAADRTGDGAGNQWRLARP</sequence>
<dbReference type="Pfam" id="PF03640">
    <property type="entry name" value="Lipoprotein_15"/>
    <property type="match status" value="2"/>
</dbReference>
<dbReference type="EMBL" id="CP053069">
    <property type="protein sequence ID" value="QJR12412.1"/>
    <property type="molecule type" value="Genomic_DNA"/>
</dbReference>